<comment type="similarity">
    <text evidence="2 9">Belongs to the tubulin family.</text>
</comment>
<dbReference type="GO" id="GO:0005874">
    <property type="term" value="C:microtubule"/>
    <property type="evidence" value="ECO:0007669"/>
    <property type="project" value="UniProtKB-KW"/>
</dbReference>
<dbReference type="GO" id="GO:0005200">
    <property type="term" value="F:structural constituent of cytoskeleton"/>
    <property type="evidence" value="ECO:0007669"/>
    <property type="project" value="EnsemblFungi"/>
</dbReference>
<dbReference type="SUPFAM" id="SSF52490">
    <property type="entry name" value="Tubulin nucleotide-binding domain-like"/>
    <property type="match status" value="1"/>
</dbReference>
<dbReference type="GO" id="GO:0005525">
    <property type="term" value="F:GTP binding"/>
    <property type="evidence" value="ECO:0007669"/>
    <property type="project" value="UniProtKB-UniRule"/>
</dbReference>
<evidence type="ECO:0000256" key="6">
    <source>
        <dbReference type="ARBA" id="ARBA00022741"/>
    </source>
</evidence>
<dbReference type="RefSeq" id="XP_067543902.1">
    <property type="nucleotide sequence ID" value="XM_067688714.1"/>
</dbReference>
<dbReference type="GO" id="GO:0005824">
    <property type="term" value="C:outer plaque of spindle pole body"/>
    <property type="evidence" value="ECO:0007669"/>
    <property type="project" value="EnsemblFungi"/>
</dbReference>
<evidence type="ECO:0000256" key="1">
    <source>
        <dbReference type="ARBA" id="ARBA00004267"/>
    </source>
</evidence>
<gene>
    <name evidence="11" type="ORF">NEDG_01296</name>
</gene>
<evidence type="ECO:0000313" key="11">
    <source>
        <dbReference type="EMBL" id="OAG29223.1"/>
    </source>
</evidence>
<dbReference type="CDD" id="cd02188">
    <property type="entry name" value="gamma_tubulin"/>
    <property type="match status" value="1"/>
</dbReference>
<feature type="domain" description="Tubulin/FtsZ GTPase" evidence="10">
    <location>
        <begin position="45"/>
        <end position="243"/>
    </location>
</feature>
<evidence type="ECO:0000313" key="12">
    <source>
        <dbReference type="Proteomes" id="UP000185944"/>
    </source>
</evidence>
<dbReference type="Gene3D" id="3.40.50.1440">
    <property type="entry name" value="Tubulin/FtsZ, GTPase domain"/>
    <property type="match status" value="1"/>
</dbReference>
<dbReference type="Pfam" id="PF03953">
    <property type="entry name" value="Tubulin_C"/>
    <property type="match status" value="1"/>
</dbReference>
<sequence>MGSIITLQVGQCGNQIGAEFWDRIGSEHGVSSEGEIVTPVTGDRKDVFFYESCDGRFFPRGLLIDLEPRVIGSITAERPNLFSRDNVFIGSDGGGAGNVWASGYQRGKENAEALLEMIQREAESSDFLDGFILFHSVGGGTGSGLGSFLLEEIKERMPKKSITTVSIFPNNEEMSDAVVQPYNSVLTMNRLKECADGVIAMDNGALARAVGDSLKVSSPTFSHTNRLASLVSATATSTLRFPGSRFSDISTLLTLASPVKGCHFLVPSYSPFVEAGAGVLRKTTCLDVQRRLMLPKSRLVSFEESESNCVLSALNIMAGVEPAEIEKSLLRLRQRGSLRFAPWAPPSIQVAVGKSPESSISGLMLSNTTGFARALQKIGTQYDRLKKRNAFLDMYKREGSSHIDEFEPARETLQWVIDEYRSAELSSYI</sequence>
<dbReference type="STRING" id="1805483.A0A177EB97"/>
<dbReference type="InterPro" id="IPR017975">
    <property type="entry name" value="Tubulin_CS"/>
</dbReference>
<keyword evidence="4" id="KW-0963">Cytoplasm</keyword>
<dbReference type="PRINTS" id="PR01161">
    <property type="entry name" value="TUBULIN"/>
</dbReference>
<evidence type="ECO:0000256" key="7">
    <source>
        <dbReference type="ARBA" id="ARBA00023134"/>
    </source>
</evidence>
<reference evidence="11 12" key="1">
    <citation type="submission" date="2016-02" db="EMBL/GenBank/DDBJ databases">
        <title>Discovery of a natural microsporidian pathogen with a broad tissue tropism in Caenorhabditis elegans.</title>
        <authorList>
            <person name="Luallen R.J."/>
            <person name="Reinke A.W."/>
            <person name="Tong L."/>
            <person name="Botts M.R."/>
            <person name="Felix M.-A."/>
            <person name="Troemel E.R."/>
        </authorList>
    </citation>
    <scope>NUCLEOTIDE SEQUENCE [LARGE SCALE GENOMIC DNA]</scope>
    <source>
        <strain evidence="11 12">JUm2807</strain>
    </source>
</reference>
<evidence type="ECO:0000256" key="5">
    <source>
        <dbReference type="ARBA" id="ARBA00022701"/>
    </source>
</evidence>
<dbReference type="InterPro" id="IPR018316">
    <property type="entry name" value="Tubulin/FtsZ_2-layer-sand-dom"/>
</dbReference>
<dbReference type="GO" id="GO:2000767">
    <property type="term" value="P:positive regulation of cytoplasmic translation"/>
    <property type="evidence" value="ECO:0007669"/>
    <property type="project" value="EnsemblFungi"/>
</dbReference>
<dbReference type="Pfam" id="PF00091">
    <property type="entry name" value="Tubulin"/>
    <property type="match status" value="1"/>
</dbReference>
<dbReference type="Proteomes" id="UP000185944">
    <property type="component" value="Unassembled WGS sequence"/>
</dbReference>
<dbReference type="VEuPathDB" id="MicrosporidiaDB:NEDG_01296"/>
<dbReference type="GeneID" id="93647646"/>
<evidence type="ECO:0000256" key="3">
    <source>
        <dbReference type="ARBA" id="ARBA00018848"/>
    </source>
</evidence>
<dbReference type="GO" id="GO:0007052">
    <property type="term" value="P:mitotic spindle organization"/>
    <property type="evidence" value="ECO:0007669"/>
    <property type="project" value="EnsemblFungi"/>
</dbReference>
<dbReference type="Gene3D" id="3.30.1330.20">
    <property type="entry name" value="Tubulin/FtsZ, C-terminal domain"/>
    <property type="match status" value="1"/>
</dbReference>
<protein>
    <recommendedName>
        <fullName evidence="3 9">Tubulin gamma chain</fullName>
    </recommendedName>
</protein>
<dbReference type="PRINTS" id="PR01164">
    <property type="entry name" value="GAMMATUBULIN"/>
</dbReference>
<dbReference type="GO" id="GO:0008275">
    <property type="term" value="C:gamma-tubulin small complex"/>
    <property type="evidence" value="ECO:0007669"/>
    <property type="project" value="EnsemblFungi"/>
</dbReference>
<comment type="function">
    <text evidence="9">Tubulin is the major constituent of microtubules, protein filaments consisting of alpha- and beta-tubulin heterodimers. Gamma-tubulin is a key component of the gamma-tubulin ring complex (gTuRC) which mediates microtubule nucleation. The gTuRC regulates the minus-end nucleation of alpha-beta tubulin heterodimers that grow into microtubule protafilaments, a critical step in centrosome duplication and spindle formation.</text>
</comment>
<evidence type="ECO:0000256" key="9">
    <source>
        <dbReference type="RuleBase" id="RU000352"/>
    </source>
</evidence>
<accession>A0A177EB97</accession>
<evidence type="ECO:0000259" key="10">
    <source>
        <dbReference type="SMART" id="SM00864"/>
    </source>
</evidence>
<dbReference type="Gene3D" id="1.10.287.600">
    <property type="entry name" value="Helix hairpin bin"/>
    <property type="match status" value="1"/>
</dbReference>
<dbReference type="OrthoDB" id="10249382at2759"/>
<dbReference type="GO" id="GO:0005822">
    <property type="term" value="C:inner plaque of spindle pole body"/>
    <property type="evidence" value="ECO:0007669"/>
    <property type="project" value="EnsemblFungi"/>
</dbReference>
<name>A0A177EB97_9MICR</name>
<keyword evidence="7 9" id="KW-0342">GTP-binding</keyword>
<dbReference type="SMART" id="SM00864">
    <property type="entry name" value="Tubulin"/>
    <property type="match status" value="1"/>
</dbReference>
<comment type="subcellular location">
    <subcellularLocation>
        <location evidence="1">Cytoplasm</location>
        <location evidence="1">Cytoskeleton</location>
        <location evidence="1">Microtubule organizing center</location>
    </subcellularLocation>
</comment>
<dbReference type="InterPro" id="IPR003008">
    <property type="entry name" value="Tubulin_FtsZ_GTPase"/>
</dbReference>
<dbReference type="PROSITE" id="PS00227">
    <property type="entry name" value="TUBULIN"/>
    <property type="match status" value="1"/>
</dbReference>
<dbReference type="InterPro" id="IPR037103">
    <property type="entry name" value="Tubulin/FtsZ-like_C"/>
</dbReference>
<evidence type="ECO:0000256" key="2">
    <source>
        <dbReference type="ARBA" id="ARBA00009636"/>
    </source>
</evidence>
<dbReference type="PANTHER" id="PTHR11588">
    <property type="entry name" value="TUBULIN"/>
    <property type="match status" value="1"/>
</dbReference>
<dbReference type="SUPFAM" id="SSF55307">
    <property type="entry name" value="Tubulin C-terminal domain-like"/>
    <property type="match status" value="1"/>
</dbReference>
<dbReference type="InterPro" id="IPR002454">
    <property type="entry name" value="Gamma_tubulin"/>
</dbReference>
<dbReference type="EMBL" id="LTDL01000041">
    <property type="protein sequence ID" value="OAG29223.1"/>
    <property type="molecule type" value="Genomic_DNA"/>
</dbReference>
<keyword evidence="6 9" id="KW-0547">Nucleotide-binding</keyword>
<dbReference type="InterPro" id="IPR023123">
    <property type="entry name" value="Tubulin_C"/>
</dbReference>
<dbReference type="AlphaFoldDB" id="A0A177EB97"/>
<proteinExistence type="inferred from homology"/>
<dbReference type="InterPro" id="IPR008280">
    <property type="entry name" value="Tub_FtsZ_C"/>
</dbReference>
<dbReference type="GO" id="GO:0031122">
    <property type="term" value="P:cytoplasmic microtubule organization"/>
    <property type="evidence" value="ECO:0007669"/>
    <property type="project" value="InterPro"/>
</dbReference>
<keyword evidence="12" id="KW-1185">Reference proteome</keyword>
<dbReference type="InterPro" id="IPR000217">
    <property type="entry name" value="Tubulin"/>
</dbReference>
<comment type="caution">
    <text evidence="11">The sequence shown here is derived from an EMBL/GenBank/DDBJ whole genome shotgun (WGS) entry which is preliminary data.</text>
</comment>
<organism evidence="11 12">
    <name type="scientific">Nematocida displodere</name>
    <dbReference type="NCBI Taxonomy" id="1805483"/>
    <lineage>
        <taxon>Eukaryota</taxon>
        <taxon>Fungi</taxon>
        <taxon>Fungi incertae sedis</taxon>
        <taxon>Microsporidia</taxon>
        <taxon>Nematocida</taxon>
    </lineage>
</organism>
<evidence type="ECO:0000256" key="8">
    <source>
        <dbReference type="ARBA" id="ARBA00023212"/>
    </source>
</evidence>
<keyword evidence="5 9" id="KW-0493">Microtubule</keyword>
<keyword evidence="8" id="KW-0206">Cytoskeleton</keyword>
<evidence type="ECO:0000256" key="4">
    <source>
        <dbReference type="ARBA" id="ARBA00022490"/>
    </source>
</evidence>
<dbReference type="InterPro" id="IPR036525">
    <property type="entry name" value="Tubulin/FtsZ_GTPase_sf"/>
</dbReference>
<dbReference type="GO" id="GO:0051417">
    <property type="term" value="P:microtubule nucleation by spindle pole body"/>
    <property type="evidence" value="ECO:0007669"/>
    <property type="project" value="EnsemblFungi"/>
</dbReference>